<evidence type="ECO:0000313" key="2">
    <source>
        <dbReference type="Proteomes" id="UP001281656"/>
    </source>
</evidence>
<sequence>MKVGDVFKFTITDEIMSELEVQPKDIVGKIKSVYKQLDKKIGYGVVINVDQTYILIQIKRVDKINPTIEDIYNGKTIHVLWTWYDVLYEKEYTILGNIEMEPVEINSFWSIRAKDYDNFFKGKEVEIFIEFVQGGFRSAKTIDTTYDVNVIKELFRYNGLGTSATIILDYLLKYHRDQNNIETLKY</sequence>
<evidence type="ECO:0000313" key="1">
    <source>
        <dbReference type="EMBL" id="MDW8801451.1"/>
    </source>
</evidence>
<protein>
    <submittedName>
        <fullName evidence="1">Uncharacterized protein</fullName>
    </submittedName>
</protein>
<dbReference type="EMBL" id="JARUJP010000009">
    <property type="protein sequence ID" value="MDW8801451.1"/>
    <property type="molecule type" value="Genomic_DNA"/>
</dbReference>
<dbReference type="RefSeq" id="WP_318798031.1">
    <property type="nucleotide sequence ID" value="NZ_JARUJP010000009.1"/>
</dbReference>
<proteinExistence type="predicted"/>
<organism evidence="1 2">
    <name type="scientific">Clostridium tanneri</name>
    <dbReference type="NCBI Taxonomy" id="3037988"/>
    <lineage>
        <taxon>Bacteria</taxon>
        <taxon>Bacillati</taxon>
        <taxon>Bacillota</taxon>
        <taxon>Clostridia</taxon>
        <taxon>Eubacteriales</taxon>
        <taxon>Clostridiaceae</taxon>
        <taxon>Clostridium</taxon>
    </lineage>
</organism>
<reference evidence="1 2" key="1">
    <citation type="submission" date="2023-04" db="EMBL/GenBank/DDBJ databases">
        <title>Clostridium tannerae sp. nov., isolated from the fecal material of an alpaca.</title>
        <authorList>
            <person name="Miller S."/>
            <person name="Hendry M."/>
            <person name="King J."/>
            <person name="Sankaranarayanan K."/>
            <person name="Lawson P.A."/>
        </authorList>
    </citation>
    <scope>NUCLEOTIDE SEQUENCE [LARGE SCALE GENOMIC DNA]</scope>
    <source>
        <strain evidence="1 2">A1-XYC3</strain>
    </source>
</reference>
<dbReference type="Proteomes" id="UP001281656">
    <property type="component" value="Unassembled WGS sequence"/>
</dbReference>
<accession>A0ABU4JTL9</accession>
<gene>
    <name evidence="1" type="ORF">P8V03_09820</name>
</gene>
<name>A0ABU4JTL9_9CLOT</name>
<keyword evidence="2" id="KW-1185">Reference proteome</keyword>
<comment type="caution">
    <text evidence="1">The sequence shown here is derived from an EMBL/GenBank/DDBJ whole genome shotgun (WGS) entry which is preliminary data.</text>
</comment>